<dbReference type="EMBL" id="CM042889">
    <property type="protein sequence ID" value="KAI4321564.1"/>
    <property type="molecule type" value="Genomic_DNA"/>
</dbReference>
<protein>
    <submittedName>
        <fullName evidence="1">Uncharacterized protein</fullName>
    </submittedName>
</protein>
<dbReference type="Proteomes" id="UP001057402">
    <property type="component" value="Chromosome 10"/>
</dbReference>
<proteinExistence type="predicted"/>
<gene>
    <name evidence="1" type="ORF">MLD38_034930</name>
</gene>
<sequence>MESCNSMKRLNSYLKLRRDDVSAGIPGKFLHVVMGEDVFNVGSFVLTILYAYYLHETCRDDEFCTVPVINMKRVELNSQRHQMVDQFVSDRWGISNIHR</sequence>
<name>A0ACB9MDV4_9MYRT</name>
<comment type="caution">
    <text evidence="1">The sequence shown here is derived from an EMBL/GenBank/DDBJ whole genome shotgun (WGS) entry which is preliminary data.</text>
</comment>
<reference evidence="2" key="1">
    <citation type="journal article" date="2023" name="Front. Plant Sci.">
        <title>Chromosomal-level genome assembly of Melastoma candidum provides insights into trichome evolution.</title>
        <authorList>
            <person name="Zhong Y."/>
            <person name="Wu W."/>
            <person name="Sun C."/>
            <person name="Zou P."/>
            <person name="Liu Y."/>
            <person name="Dai S."/>
            <person name="Zhou R."/>
        </authorList>
    </citation>
    <scope>NUCLEOTIDE SEQUENCE [LARGE SCALE GENOMIC DNA]</scope>
</reference>
<keyword evidence="2" id="KW-1185">Reference proteome</keyword>
<evidence type="ECO:0000313" key="1">
    <source>
        <dbReference type="EMBL" id="KAI4321564.1"/>
    </source>
</evidence>
<organism evidence="1 2">
    <name type="scientific">Melastoma candidum</name>
    <dbReference type="NCBI Taxonomy" id="119954"/>
    <lineage>
        <taxon>Eukaryota</taxon>
        <taxon>Viridiplantae</taxon>
        <taxon>Streptophyta</taxon>
        <taxon>Embryophyta</taxon>
        <taxon>Tracheophyta</taxon>
        <taxon>Spermatophyta</taxon>
        <taxon>Magnoliopsida</taxon>
        <taxon>eudicotyledons</taxon>
        <taxon>Gunneridae</taxon>
        <taxon>Pentapetalae</taxon>
        <taxon>rosids</taxon>
        <taxon>malvids</taxon>
        <taxon>Myrtales</taxon>
        <taxon>Melastomataceae</taxon>
        <taxon>Melastomatoideae</taxon>
        <taxon>Melastomateae</taxon>
        <taxon>Melastoma</taxon>
    </lineage>
</organism>
<accession>A0ACB9MDV4</accession>
<evidence type="ECO:0000313" key="2">
    <source>
        <dbReference type="Proteomes" id="UP001057402"/>
    </source>
</evidence>